<dbReference type="InterPro" id="IPR037523">
    <property type="entry name" value="VOC_core"/>
</dbReference>
<gene>
    <name evidence="4" type="ORF">LRP50_17990</name>
</gene>
<dbReference type="PANTHER" id="PTHR43048:SF6">
    <property type="entry name" value="BLR8189 PROTEIN"/>
    <property type="match status" value="1"/>
</dbReference>
<reference evidence="4" key="1">
    <citation type="submission" date="2021-12" db="EMBL/GenBank/DDBJ databases">
        <title>Enterovibrio ZSDZ35 sp. nov. and Enterovibrio ZSDZ42 sp. nov., isolated from coastal seawater in Qingdao.</title>
        <authorList>
            <person name="Zhang P."/>
        </authorList>
    </citation>
    <scope>NUCLEOTIDE SEQUENCE</scope>
    <source>
        <strain evidence="4">ZSDZ42</strain>
    </source>
</reference>
<dbReference type="SUPFAM" id="SSF54593">
    <property type="entry name" value="Glyoxalase/Bleomycin resistance protein/Dihydroxybiphenyl dioxygenase"/>
    <property type="match status" value="1"/>
</dbReference>
<organism evidence="4 5">
    <name type="scientific">Enterovibrio gelatinilyticus</name>
    <dbReference type="NCBI Taxonomy" id="2899819"/>
    <lineage>
        <taxon>Bacteria</taxon>
        <taxon>Pseudomonadati</taxon>
        <taxon>Pseudomonadota</taxon>
        <taxon>Gammaproteobacteria</taxon>
        <taxon>Vibrionales</taxon>
        <taxon>Vibrionaceae</taxon>
        <taxon>Enterovibrio</taxon>
    </lineage>
</organism>
<proteinExistence type="predicted"/>
<evidence type="ECO:0000256" key="1">
    <source>
        <dbReference type="ARBA" id="ARBA00022723"/>
    </source>
</evidence>
<feature type="chain" id="PRO_5047019954" evidence="2">
    <location>
        <begin position="29"/>
        <end position="200"/>
    </location>
</feature>
<dbReference type="Pfam" id="PF13669">
    <property type="entry name" value="Glyoxalase_4"/>
    <property type="match status" value="1"/>
</dbReference>
<evidence type="ECO:0000313" key="4">
    <source>
        <dbReference type="EMBL" id="MDD1795024.1"/>
    </source>
</evidence>
<keyword evidence="5" id="KW-1185">Reference proteome</keyword>
<evidence type="ECO:0000313" key="5">
    <source>
        <dbReference type="Proteomes" id="UP001149400"/>
    </source>
</evidence>
<comment type="caution">
    <text evidence="4">The sequence shown here is derived from an EMBL/GenBank/DDBJ whole genome shotgun (WGS) entry which is preliminary data.</text>
</comment>
<dbReference type="Proteomes" id="UP001149400">
    <property type="component" value="Unassembled WGS sequence"/>
</dbReference>
<dbReference type="PANTHER" id="PTHR43048">
    <property type="entry name" value="METHYLMALONYL-COA EPIMERASE"/>
    <property type="match status" value="1"/>
</dbReference>
<keyword evidence="1" id="KW-0479">Metal-binding</keyword>
<sequence>MNFKRTRKYSLPIFGALLALMLSLPSQAGIPGMRGSQHLGFTVPNAQEAVDFFVDIIGCEAFYTIGPFGPFDDDWMTDNLNVNKKAVIDIAHLVRCGNGVSLEIFEYSSPDQNTTGPKNSDIGGHHLAFYVDDMDAAVSYLESKGVKILAKPHTFTDTGMEGLTWVYFMAPWGMQLEIVSYPYGQGYEKSTKSRMWDPRY</sequence>
<dbReference type="RefSeq" id="WP_274165833.1">
    <property type="nucleotide sequence ID" value="NZ_JAJUBC010000023.1"/>
</dbReference>
<evidence type="ECO:0000259" key="3">
    <source>
        <dbReference type="PROSITE" id="PS51819"/>
    </source>
</evidence>
<name>A0ABT5R422_9GAMM</name>
<feature type="domain" description="VOC" evidence="3">
    <location>
        <begin position="35"/>
        <end position="181"/>
    </location>
</feature>
<feature type="signal peptide" evidence="2">
    <location>
        <begin position="1"/>
        <end position="28"/>
    </location>
</feature>
<protein>
    <submittedName>
        <fullName evidence="4">VOC family protein</fullName>
    </submittedName>
</protein>
<dbReference type="PROSITE" id="PS51819">
    <property type="entry name" value="VOC"/>
    <property type="match status" value="1"/>
</dbReference>
<dbReference type="InterPro" id="IPR029068">
    <property type="entry name" value="Glyas_Bleomycin-R_OHBP_Dase"/>
</dbReference>
<dbReference type="Gene3D" id="3.10.180.10">
    <property type="entry name" value="2,3-Dihydroxybiphenyl 1,2-Dioxygenase, domain 1"/>
    <property type="match status" value="1"/>
</dbReference>
<dbReference type="EMBL" id="JAJUBC010000023">
    <property type="protein sequence ID" value="MDD1795024.1"/>
    <property type="molecule type" value="Genomic_DNA"/>
</dbReference>
<dbReference type="InterPro" id="IPR051785">
    <property type="entry name" value="MMCE/EMCE_epimerase"/>
</dbReference>
<accession>A0ABT5R422</accession>
<evidence type="ECO:0000256" key="2">
    <source>
        <dbReference type="SAM" id="SignalP"/>
    </source>
</evidence>
<keyword evidence="2" id="KW-0732">Signal</keyword>